<name>A0ABW0VS73_9BACL</name>
<protein>
    <recommendedName>
        <fullName evidence="3">DnaB/C C-terminal domain-containing protein</fullName>
    </recommendedName>
</protein>
<evidence type="ECO:0000256" key="1">
    <source>
        <dbReference type="ARBA" id="ARBA00093462"/>
    </source>
</evidence>
<evidence type="ECO:0000259" key="3">
    <source>
        <dbReference type="Pfam" id="PF07261"/>
    </source>
</evidence>
<dbReference type="Gene3D" id="1.10.10.630">
    <property type="entry name" value="DnaD domain-like"/>
    <property type="match status" value="1"/>
</dbReference>
<dbReference type="InterPro" id="IPR006343">
    <property type="entry name" value="DnaB/C_C"/>
</dbReference>
<reference evidence="5" key="1">
    <citation type="journal article" date="2019" name="Int. J. Syst. Evol. Microbiol.">
        <title>The Global Catalogue of Microorganisms (GCM) 10K type strain sequencing project: providing services to taxonomists for standard genome sequencing and annotation.</title>
        <authorList>
            <consortium name="The Broad Institute Genomics Platform"/>
            <consortium name="The Broad Institute Genome Sequencing Center for Infectious Disease"/>
            <person name="Wu L."/>
            <person name="Ma J."/>
        </authorList>
    </citation>
    <scope>NUCLEOTIDE SEQUENCE [LARGE SCALE GENOMIC DNA]</scope>
    <source>
        <strain evidence="5">CGMCC 1.3240</strain>
    </source>
</reference>
<feature type="compositionally biased region" description="Polar residues" evidence="2">
    <location>
        <begin position="214"/>
        <end position="230"/>
    </location>
</feature>
<organism evidence="4 5">
    <name type="scientific">Paenibacillus solisilvae</name>
    <dbReference type="NCBI Taxonomy" id="2486751"/>
    <lineage>
        <taxon>Bacteria</taxon>
        <taxon>Bacillati</taxon>
        <taxon>Bacillota</taxon>
        <taxon>Bacilli</taxon>
        <taxon>Bacillales</taxon>
        <taxon>Paenibacillaceae</taxon>
        <taxon>Paenibacillus</taxon>
    </lineage>
</organism>
<proteinExistence type="inferred from homology"/>
<feature type="region of interest" description="Disordered" evidence="2">
    <location>
        <begin position="214"/>
        <end position="247"/>
    </location>
</feature>
<comment type="similarity">
    <text evidence="1">Belongs to the DnaB/DnaD family.</text>
</comment>
<comment type="caution">
    <text evidence="4">The sequence shown here is derived from an EMBL/GenBank/DDBJ whole genome shotgun (WGS) entry which is preliminary data.</text>
</comment>
<evidence type="ECO:0000313" key="5">
    <source>
        <dbReference type="Proteomes" id="UP001596047"/>
    </source>
</evidence>
<dbReference type="Proteomes" id="UP001596047">
    <property type="component" value="Unassembled WGS sequence"/>
</dbReference>
<dbReference type="Pfam" id="PF07261">
    <property type="entry name" value="DnaB_2"/>
    <property type="match status" value="1"/>
</dbReference>
<dbReference type="InterPro" id="IPR034829">
    <property type="entry name" value="DnaD-like_sf"/>
</dbReference>
<dbReference type="RefSeq" id="WP_379186097.1">
    <property type="nucleotide sequence ID" value="NZ_JBHSOW010000005.1"/>
</dbReference>
<sequence>MNYLREMNAFFDWLETNPLEASTQTLWFHLMAVANKSGWPEWFAVANLLLQAKVGFSENTLTKHRNYLVQKGRIEYKNSGKQQAGKYRLIPFTSINEVNHEVKAEVKGEVDHEVKGSALFKQNETKKDGGGEREIVDLNFAKAIRAIDAQFPSRISPIQSKSLSDYITKGMNPSIVIRAVELTRKAGKDIRYLWGILQNCDGRGIYTLEAFESGQTRRQAQRTGGSSQTERAAFFAQKARETEREEG</sequence>
<evidence type="ECO:0000256" key="2">
    <source>
        <dbReference type="SAM" id="MobiDB-lite"/>
    </source>
</evidence>
<dbReference type="EMBL" id="JBHSOW010000005">
    <property type="protein sequence ID" value="MFC5647649.1"/>
    <property type="molecule type" value="Genomic_DNA"/>
</dbReference>
<feature type="domain" description="DnaB/C C-terminal" evidence="3">
    <location>
        <begin position="146"/>
        <end position="212"/>
    </location>
</feature>
<evidence type="ECO:0000313" key="4">
    <source>
        <dbReference type="EMBL" id="MFC5647649.1"/>
    </source>
</evidence>
<gene>
    <name evidence="4" type="ORF">ACFPYJ_00610</name>
</gene>
<keyword evidence="5" id="KW-1185">Reference proteome</keyword>
<feature type="compositionally biased region" description="Basic and acidic residues" evidence="2">
    <location>
        <begin position="238"/>
        <end position="247"/>
    </location>
</feature>
<accession>A0ABW0VS73</accession>